<name>A0ABX8A7L9_9BRAD</name>
<protein>
    <submittedName>
        <fullName evidence="1">TIGR03809 family protein</fullName>
    </submittedName>
</protein>
<dbReference type="NCBIfam" id="TIGR03809">
    <property type="entry name" value="TIGR03809 family protein"/>
    <property type="match status" value="1"/>
</dbReference>
<accession>A0ABX8A7L9</accession>
<organism evidence="1 2">
    <name type="scientific">Tardiphaga alba</name>
    <dbReference type="NCBI Taxonomy" id="340268"/>
    <lineage>
        <taxon>Bacteria</taxon>
        <taxon>Pseudomonadati</taxon>
        <taxon>Pseudomonadota</taxon>
        <taxon>Alphaproteobacteria</taxon>
        <taxon>Hyphomicrobiales</taxon>
        <taxon>Nitrobacteraceae</taxon>
        <taxon>Tardiphaga</taxon>
    </lineage>
</organism>
<dbReference type="RefSeq" id="WP_211912774.1">
    <property type="nucleotide sequence ID" value="NZ_CP036498.1"/>
</dbReference>
<dbReference type="InterPro" id="IPR022268">
    <property type="entry name" value="CHP03809"/>
</dbReference>
<sequence>MSLHSSLSSHSLSSASSHYGDLKTRQIAERWSVLAEKRLSHLTELFETGRWRRFHNEIDFLENIAEAKDAVERWRAMANGQFVSPVIRDVPQVLQPVAAVEMAVLEEHLAPREPERVLPHLVAVNDAPEIPAPVLEPRNRDVAQAGPIADWPVAVDLDAIRDRYPMLRAAM</sequence>
<reference evidence="1 2" key="1">
    <citation type="submission" date="2019-02" db="EMBL/GenBank/DDBJ databases">
        <title>Emended description of the genus Rhodopseudomonas and description of Rhodopseudomonas albus sp. nov., a non-phototrophic, heavy-metal-tolerant bacterium isolated from garden soil.</title>
        <authorList>
            <person name="Bao Z."/>
            <person name="Cao W.W."/>
            <person name="Sato Y."/>
            <person name="Nishizawa T."/>
            <person name="Zhao J."/>
            <person name="Guo Y."/>
            <person name="Ohta H."/>
        </authorList>
    </citation>
    <scope>NUCLEOTIDE SEQUENCE [LARGE SCALE GENOMIC DNA]</scope>
    <source>
        <strain evidence="1 2">SK50-23</strain>
    </source>
</reference>
<evidence type="ECO:0000313" key="2">
    <source>
        <dbReference type="Proteomes" id="UP000682843"/>
    </source>
</evidence>
<gene>
    <name evidence="1" type="ORF">RPMA_10565</name>
</gene>
<dbReference type="EMBL" id="CP036498">
    <property type="protein sequence ID" value="QUS39232.1"/>
    <property type="molecule type" value="Genomic_DNA"/>
</dbReference>
<evidence type="ECO:0000313" key="1">
    <source>
        <dbReference type="EMBL" id="QUS39232.1"/>
    </source>
</evidence>
<proteinExistence type="predicted"/>
<dbReference type="Proteomes" id="UP000682843">
    <property type="component" value="Chromosome"/>
</dbReference>
<keyword evidence="2" id="KW-1185">Reference proteome</keyword>